<keyword evidence="5" id="KW-0460">Magnesium</keyword>
<dbReference type="Pfam" id="PF07727">
    <property type="entry name" value="RVT_2"/>
    <property type="match status" value="1"/>
</dbReference>
<evidence type="ECO:0000313" key="12">
    <source>
        <dbReference type="EMBL" id="GBP91604.1"/>
    </source>
</evidence>
<dbReference type="InterPro" id="IPR012337">
    <property type="entry name" value="RNaseH-like_sf"/>
</dbReference>
<dbReference type="Proteomes" id="UP000299102">
    <property type="component" value="Unassembled WGS sequence"/>
</dbReference>
<dbReference type="EMBL" id="BGZK01002187">
    <property type="protein sequence ID" value="GBP91604.1"/>
    <property type="molecule type" value="Genomic_DNA"/>
</dbReference>
<dbReference type="GO" id="GO:0015074">
    <property type="term" value="P:DNA integration"/>
    <property type="evidence" value="ECO:0007669"/>
    <property type="project" value="UniProtKB-KW"/>
</dbReference>
<evidence type="ECO:0000256" key="9">
    <source>
        <dbReference type="ARBA" id="ARBA00023172"/>
    </source>
</evidence>
<keyword evidence="9" id="KW-0233">DNA recombination</keyword>
<keyword evidence="13" id="KW-1185">Reference proteome</keyword>
<dbReference type="GO" id="GO:0006310">
    <property type="term" value="P:DNA recombination"/>
    <property type="evidence" value="ECO:0007669"/>
    <property type="project" value="UniProtKB-KW"/>
</dbReference>
<evidence type="ECO:0000256" key="3">
    <source>
        <dbReference type="ARBA" id="ARBA00022759"/>
    </source>
</evidence>
<sequence>MYKLNTVTGNAYAVISESKSDLTTWHKIMGHLNMAKVKRLELCAEAASSIKHQTSTLYTPEQNGLAERMNRTLVERAKYMLFEAKLQKPFWTEAVATAAYVINRSPSRVLAEVTPYEKWTDDYYDDDDDIQRNITLRSNQKQNMQGNNFMYVMQVPDSLTVAEAFLGSNPKQWKEAMDEEYKSLLDNNTWEFTTLPDDKHSIPCKWVLKTKTDENGYIVKYKARLVIKGCSQKTRN</sequence>
<comment type="caution">
    <text evidence="12">The sequence shown here is derived from an EMBL/GenBank/DDBJ whole genome shotgun (WGS) entry which is preliminary data.</text>
</comment>
<dbReference type="InterPro" id="IPR039537">
    <property type="entry name" value="Retrotran_Ty1/copia-like"/>
</dbReference>
<keyword evidence="10" id="KW-0511">Multifunctional enzyme</keyword>
<dbReference type="PANTHER" id="PTHR42648:SF11">
    <property type="entry name" value="TRANSPOSON TY4-P GAG-POL POLYPROTEIN"/>
    <property type="match status" value="1"/>
</dbReference>
<evidence type="ECO:0000256" key="2">
    <source>
        <dbReference type="ARBA" id="ARBA00022723"/>
    </source>
</evidence>
<dbReference type="STRING" id="151549.A0A4C1ZX40"/>
<dbReference type="PROSITE" id="PS50994">
    <property type="entry name" value="INTEGRASE"/>
    <property type="match status" value="1"/>
</dbReference>
<dbReference type="OrthoDB" id="430476at2759"/>
<reference evidence="12 13" key="1">
    <citation type="journal article" date="2019" name="Commun. Biol.">
        <title>The bagworm genome reveals a unique fibroin gene that provides high tensile strength.</title>
        <authorList>
            <person name="Kono N."/>
            <person name="Nakamura H."/>
            <person name="Ohtoshi R."/>
            <person name="Tomita M."/>
            <person name="Numata K."/>
            <person name="Arakawa K."/>
        </authorList>
    </citation>
    <scope>NUCLEOTIDE SEQUENCE [LARGE SCALE GENOMIC DNA]</scope>
</reference>
<organism evidence="12 13">
    <name type="scientific">Eumeta variegata</name>
    <name type="common">Bagworm moth</name>
    <name type="synonym">Eumeta japonica</name>
    <dbReference type="NCBI Taxonomy" id="151549"/>
    <lineage>
        <taxon>Eukaryota</taxon>
        <taxon>Metazoa</taxon>
        <taxon>Ecdysozoa</taxon>
        <taxon>Arthropoda</taxon>
        <taxon>Hexapoda</taxon>
        <taxon>Insecta</taxon>
        <taxon>Pterygota</taxon>
        <taxon>Neoptera</taxon>
        <taxon>Endopterygota</taxon>
        <taxon>Lepidoptera</taxon>
        <taxon>Glossata</taxon>
        <taxon>Ditrysia</taxon>
        <taxon>Tineoidea</taxon>
        <taxon>Psychidae</taxon>
        <taxon>Oiketicinae</taxon>
        <taxon>Eumeta</taxon>
    </lineage>
</organism>
<dbReference type="InterPro" id="IPR036397">
    <property type="entry name" value="RNaseH_sf"/>
</dbReference>
<dbReference type="GO" id="GO:0003964">
    <property type="term" value="F:RNA-directed DNA polymerase activity"/>
    <property type="evidence" value="ECO:0007669"/>
    <property type="project" value="UniProtKB-KW"/>
</dbReference>
<keyword evidence="8" id="KW-0239">DNA-directed DNA polymerase</keyword>
<dbReference type="GO" id="GO:0004519">
    <property type="term" value="F:endonuclease activity"/>
    <property type="evidence" value="ECO:0007669"/>
    <property type="project" value="UniProtKB-KW"/>
</dbReference>
<dbReference type="GO" id="GO:0003887">
    <property type="term" value="F:DNA-directed DNA polymerase activity"/>
    <property type="evidence" value="ECO:0007669"/>
    <property type="project" value="UniProtKB-KW"/>
</dbReference>
<keyword evidence="2" id="KW-0479">Metal-binding</keyword>
<keyword evidence="1" id="KW-0540">Nuclease</keyword>
<accession>A0A4C1ZX40</accession>
<gene>
    <name evidence="12" type="ORF">EVAR_99903_1</name>
</gene>
<evidence type="ECO:0000256" key="1">
    <source>
        <dbReference type="ARBA" id="ARBA00022722"/>
    </source>
</evidence>
<name>A0A4C1ZX40_EUMVA</name>
<dbReference type="PANTHER" id="PTHR42648">
    <property type="entry name" value="TRANSPOSASE, PUTATIVE-RELATED"/>
    <property type="match status" value="1"/>
</dbReference>
<dbReference type="AlphaFoldDB" id="A0A4C1ZX40"/>
<protein>
    <submittedName>
        <fullName evidence="12">Retrovirus-related Pol polyprotein from transposon TNT 1-94</fullName>
    </submittedName>
</protein>
<dbReference type="GO" id="GO:0016787">
    <property type="term" value="F:hydrolase activity"/>
    <property type="evidence" value="ECO:0007669"/>
    <property type="project" value="UniProtKB-KW"/>
</dbReference>
<dbReference type="InterPro" id="IPR001584">
    <property type="entry name" value="Integrase_cat-core"/>
</dbReference>
<evidence type="ECO:0000256" key="7">
    <source>
        <dbReference type="ARBA" id="ARBA00022918"/>
    </source>
</evidence>
<evidence type="ECO:0000256" key="8">
    <source>
        <dbReference type="ARBA" id="ARBA00022932"/>
    </source>
</evidence>
<evidence type="ECO:0000259" key="11">
    <source>
        <dbReference type="PROSITE" id="PS50994"/>
    </source>
</evidence>
<keyword evidence="3" id="KW-0255">Endonuclease</keyword>
<proteinExistence type="predicted"/>
<keyword evidence="8" id="KW-0808">Transferase</keyword>
<evidence type="ECO:0000256" key="5">
    <source>
        <dbReference type="ARBA" id="ARBA00022842"/>
    </source>
</evidence>
<keyword evidence="6" id="KW-0229">DNA integration</keyword>
<keyword evidence="4" id="KW-0378">Hydrolase</keyword>
<dbReference type="SUPFAM" id="SSF53098">
    <property type="entry name" value="Ribonuclease H-like"/>
    <property type="match status" value="1"/>
</dbReference>
<dbReference type="GO" id="GO:0046872">
    <property type="term" value="F:metal ion binding"/>
    <property type="evidence" value="ECO:0007669"/>
    <property type="project" value="UniProtKB-KW"/>
</dbReference>
<dbReference type="GO" id="GO:0003676">
    <property type="term" value="F:nucleic acid binding"/>
    <property type="evidence" value="ECO:0007669"/>
    <property type="project" value="InterPro"/>
</dbReference>
<keyword evidence="7" id="KW-0695">RNA-directed DNA polymerase</keyword>
<evidence type="ECO:0000256" key="10">
    <source>
        <dbReference type="ARBA" id="ARBA00023268"/>
    </source>
</evidence>
<evidence type="ECO:0000256" key="4">
    <source>
        <dbReference type="ARBA" id="ARBA00022801"/>
    </source>
</evidence>
<evidence type="ECO:0000313" key="13">
    <source>
        <dbReference type="Proteomes" id="UP000299102"/>
    </source>
</evidence>
<keyword evidence="8" id="KW-0548">Nucleotidyltransferase</keyword>
<dbReference type="Gene3D" id="3.30.420.10">
    <property type="entry name" value="Ribonuclease H-like superfamily/Ribonuclease H"/>
    <property type="match status" value="1"/>
</dbReference>
<evidence type="ECO:0000256" key="6">
    <source>
        <dbReference type="ARBA" id="ARBA00022908"/>
    </source>
</evidence>
<dbReference type="InterPro" id="IPR013103">
    <property type="entry name" value="RVT_2"/>
</dbReference>
<feature type="domain" description="Integrase catalytic" evidence="11">
    <location>
        <begin position="1"/>
        <end position="123"/>
    </location>
</feature>